<accession>A0ABY3SN78</accession>
<dbReference type="InterPro" id="IPR015017">
    <property type="entry name" value="DUF1904"/>
</dbReference>
<dbReference type="EMBL" id="CP090978">
    <property type="protein sequence ID" value="UJF34671.1"/>
    <property type="molecule type" value="Genomic_DNA"/>
</dbReference>
<dbReference type="SUPFAM" id="SSF55331">
    <property type="entry name" value="Tautomerase/MIF"/>
    <property type="match status" value="1"/>
</dbReference>
<keyword evidence="2" id="KW-1185">Reference proteome</keyword>
<reference evidence="1 2" key="1">
    <citation type="journal article" date="2024" name="Int. J. Syst. Evol. Microbiol.">
        <title>Paenibacillus hexagrammi sp. nov., a novel bacterium isolated from the gut content of Hexagrammos agrammus.</title>
        <authorList>
            <person name="Jung H.K."/>
            <person name="Kim D.G."/>
            <person name="Zin H."/>
            <person name="Park J."/>
            <person name="Jung H."/>
            <person name="Kim Y.O."/>
            <person name="Kong H.J."/>
            <person name="Kim J.W."/>
            <person name="Kim Y.S."/>
        </authorList>
    </citation>
    <scope>NUCLEOTIDE SEQUENCE [LARGE SCALE GENOMIC DNA]</scope>
    <source>
        <strain evidence="1 2">YPD9-1</strain>
    </source>
</reference>
<evidence type="ECO:0000313" key="1">
    <source>
        <dbReference type="EMBL" id="UJF34671.1"/>
    </source>
</evidence>
<dbReference type="Proteomes" id="UP001649230">
    <property type="component" value="Chromosome"/>
</dbReference>
<sequence>MPRITIRGLTVEQICEMSEPLTRKLADICQCGEDNFTYECVNFISIFEGKVTDSYPFIEVAWFERGTEVRNQFAQAVTESVRTFGYEEIEVAFTTYTQESYYINGQPQA</sequence>
<dbReference type="InterPro" id="IPR014347">
    <property type="entry name" value="Tautomerase/MIF_sf"/>
</dbReference>
<dbReference type="RefSeq" id="WP_235121245.1">
    <property type="nucleotide sequence ID" value="NZ_CP090978.1"/>
</dbReference>
<organism evidence="1 2">
    <name type="scientific">Paenibacillus hexagrammi</name>
    <dbReference type="NCBI Taxonomy" id="2908839"/>
    <lineage>
        <taxon>Bacteria</taxon>
        <taxon>Bacillati</taxon>
        <taxon>Bacillota</taxon>
        <taxon>Bacilli</taxon>
        <taxon>Bacillales</taxon>
        <taxon>Paenibacillaceae</taxon>
        <taxon>Paenibacillus</taxon>
    </lineage>
</organism>
<gene>
    <name evidence="1" type="ORF">L0M14_05710</name>
</gene>
<dbReference type="Gene3D" id="3.30.429.10">
    <property type="entry name" value="Macrophage Migration Inhibitory Factor"/>
    <property type="match status" value="1"/>
</dbReference>
<dbReference type="Pfam" id="PF08921">
    <property type="entry name" value="DUF1904"/>
    <property type="match status" value="1"/>
</dbReference>
<protein>
    <submittedName>
        <fullName evidence="1">DUF1904 domain-containing protein</fullName>
    </submittedName>
</protein>
<proteinExistence type="predicted"/>
<evidence type="ECO:0000313" key="2">
    <source>
        <dbReference type="Proteomes" id="UP001649230"/>
    </source>
</evidence>
<name>A0ABY3SN78_9BACL</name>